<dbReference type="Gene3D" id="3.20.20.140">
    <property type="entry name" value="Metal-dependent hydrolases"/>
    <property type="match status" value="1"/>
</dbReference>
<gene>
    <name evidence="2" type="ORF">RM572_05315</name>
</gene>
<dbReference type="InterPro" id="IPR050138">
    <property type="entry name" value="DHOase/Allantoinase_Hydrolase"/>
</dbReference>
<protein>
    <submittedName>
        <fullName evidence="2">Dihydroorotase family protein</fullName>
    </submittedName>
</protein>
<sequence>MFDPEDLDADLSVTGHVVTSQREFPRGEVRVRDGRVLAVRGTPSDAPAAERVDAGGAYVLPGVVDPHVHCLSHAGEGIEAATRSAAAGGVTTLLEMPFDEAGPVWSVDAFRDKRAAVLREAHVDVGMYATVEPGGQGIAEIPKLAAEGAACFKLSTFQTDPRRFPRTPDGEMLDAFAEIARTGLRVCVHAENDEIVQRNLARLRASGASGPLQHGLSRPPVAETAAVAAVLEFARASGVHLHFCHVSTPHAVDLVQWHRRTGTSVTTEVCPHYLTLTEQDMVRGGARLKYNPPLRTPAETDGLWHRLRSGALDMVASDHAPWPLALKQRDHVLDNASGGPGVETLLPLVAGAALHERRMTPRELVRCLSTRAAHAFGLGDRKGDLRPGLDGDLVILDPDAEWTVDGSRLRSHAGWSPFDGMRIRGRVRCTVSRGEVIWDGDSVRSAAGRGRFLAPAPFPAPPEEDG</sequence>
<dbReference type="PANTHER" id="PTHR43668">
    <property type="entry name" value="ALLANTOINASE"/>
    <property type="match status" value="1"/>
</dbReference>
<dbReference type="Gene3D" id="2.30.40.10">
    <property type="entry name" value="Urease, subunit C, domain 1"/>
    <property type="match status" value="1"/>
</dbReference>
<accession>A0ABU2NMM3</accession>
<dbReference type="SUPFAM" id="SSF51338">
    <property type="entry name" value="Composite domain of metallo-dependent hydrolases"/>
    <property type="match status" value="1"/>
</dbReference>
<proteinExistence type="predicted"/>
<dbReference type="Pfam" id="PF01979">
    <property type="entry name" value="Amidohydro_1"/>
    <property type="match status" value="1"/>
</dbReference>
<dbReference type="RefSeq" id="WP_311672104.1">
    <property type="nucleotide sequence ID" value="NZ_JAVREQ010000003.1"/>
</dbReference>
<evidence type="ECO:0000313" key="2">
    <source>
        <dbReference type="EMBL" id="MDT0378196.1"/>
    </source>
</evidence>
<evidence type="ECO:0000313" key="3">
    <source>
        <dbReference type="Proteomes" id="UP001183414"/>
    </source>
</evidence>
<reference evidence="3" key="1">
    <citation type="submission" date="2023-07" db="EMBL/GenBank/DDBJ databases">
        <title>30 novel species of actinomycetes from the DSMZ collection.</title>
        <authorList>
            <person name="Nouioui I."/>
        </authorList>
    </citation>
    <scope>NUCLEOTIDE SEQUENCE [LARGE SCALE GENOMIC DNA]</scope>
    <source>
        <strain evidence="3">DSM 42041</strain>
    </source>
</reference>
<dbReference type="PANTHER" id="PTHR43668:SF2">
    <property type="entry name" value="ALLANTOINASE"/>
    <property type="match status" value="1"/>
</dbReference>
<feature type="domain" description="Amidohydrolase-related" evidence="1">
    <location>
        <begin position="58"/>
        <end position="436"/>
    </location>
</feature>
<comment type="caution">
    <text evidence="2">The sequence shown here is derived from an EMBL/GenBank/DDBJ whole genome shotgun (WGS) entry which is preliminary data.</text>
</comment>
<organism evidence="2 3">
    <name type="scientific">Streptomyces hazeniae</name>
    <dbReference type="NCBI Taxonomy" id="3075538"/>
    <lineage>
        <taxon>Bacteria</taxon>
        <taxon>Bacillati</taxon>
        <taxon>Actinomycetota</taxon>
        <taxon>Actinomycetes</taxon>
        <taxon>Kitasatosporales</taxon>
        <taxon>Streptomycetaceae</taxon>
        <taxon>Streptomyces</taxon>
    </lineage>
</organism>
<dbReference type="InterPro" id="IPR006680">
    <property type="entry name" value="Amidohydro-rel"/>
</dbReference>
<dbReference type="InterPro" id="IPR011059">
    <property type="entry name" value="Metal-dep_hydrolase_composite"/>
</dbReference>
<evidence type="ECO:0000259" key="1">
    <source>
        <dbReference type="Pfam" id="PF01979"/>
    </source>
</evidence>
<keyword evidence="3" id="KW-1185">Reference proteome</keyword>
<dbReference type="EMBL" id="JAVREQ010000003">
    <property type="protein sequence ID" value="MDT0378196.1"/>
    <property type="molecule type" value="Genomic_DNA"/>
</dbReference>
<dbReference type="InterPro" id="IPR032466">
    <property type="entry name" value="Metal_Hydrolase"/>
</dbReference>
<name>A0ABU2NMM3_9ACTN</name>
<dbReference type="SUPFAM" id="SSF51556">
    <property type="entry name" value="Metallo-dependent hydrolases"/>
    <property type="match status" value="1"/>
</dbReference>
<dbReference type="Proteomes" id="UP001183414">
    <property type="component" value="Unassembled WGS sequence"/>
</dbReference>